<organism evidence="1">
    <name type="scientific">Anguilla anguilla</name>
    <name type="common">European freshwater eel</name>
    <name type="synonym">Muraena anguilla</name>
    <dbReference type="NCBI Taxonomy" id="7936"/>
    <lineage>
        <taxon>Eukaryota</taxon>
        <taxon>Metazoa</taxon>
        <taxon>Chordata</taxon>
        <taxon>Craniata</taxon>
        <taxon>Vertebrata</taxon>
        <taxon>Euteleostomi</taxon>
        <taxon>Actinopterygii</taxon>
        <taxon>Neopterygii</taxon>
        <taxon>Teleostei</taxon>
        <taxon>Anguilliformes</taxon>
        <taxon>Anguillidae</taxon>
        <taxon>Anguilla</taxon>
    </lineage>
</organism>
<name>A0A0E9WEJ3_ANGAN</name>
<reference evidence="1" key="1">
    <citation type="submission" date="2014-11" db="EMBL/GenBank/DDBJ databases">
        <authorList>
            <person name="Amaro Gonzalez C."/>
        </authorList>
    </citation>
    <scope>NUCLEOTIDE SEQUENCE</scope>
</reference>
<proteinExistence type="predicted"/>
<accession>A0A0E9WEJ3</accession>
<evidence type="ECO:0000313" key="1">
    <source>
        <dbReference type="EMBL" id="JAH87995.1"/>
    </source>
</evidence>
<protein>
    <submittedName>
        <fullName evidence="1">Uncharacterized protein</fullName>
    </submittedName>
</protein>
<dbReference type="EMBL" id="GBXM01020582">
    <property type="protein sequence ID" value="JAH87995.1"/>
    <property type="molecule type" value="Transcribed_RNA"/>
</dbReference>
<dbReference type="AlphaFoldDB" id="A0A0E9WEJ3"/>
<sequence>MHSQRGAQHGCRWFMVHRFTTVLKIIIFSQDILLSHQCDGLFH</sequence>
<reference evidence="1" key="2">
    <citation type="journal article" date="2015" name="Fish Shellfish Immunol.">
        <title>Early steps in the European eel (Anguilla anguilla)-Vibrio vulnificus interaction in the gills: Role of the RtxA13 toxin.</title>
        <authorList>
            <person name="Callol A."/>
            <person name="Pajuelo D."/>
            <person name="Ebbesson L."/>
            <person name="Teles M."/>
            <person name="MacKenzie S."/>
            <person name="Amaro C."/>
        </authorList>
    </citation>
    <scope>NUCLEOTIDE SEQUENCE</scope>
</reference>